<dbReference type="GO" id="GO:0003676">
    <property type="term" value="F:nucleic acid binding"/>
    <property type="evidence" value="ECO:0007669"/>
    <property type="project" value="InterPro"/>
</dbReference>
<reference evidence="3 4" key="1">
    <citation type="journal article" date="2013" name="Genome Biol.">
        <title>The genome sequence of the most widely cultivated cacao type and its use to identify candidate genes regulating pod color.</title>
        <authorList>
            <person name="Motamayor J.C."/>
            <person name="Mockaitis K."/>
            <person name="Schmutz J."/>
            <person name="Haiminen N."/>
            <person name="Iii D.L."/>
            <person name="Cornejo O."/>
            <person name="Findley S.D."/>
            <person name="Zheng P."/>
            <person name="Utro F."/>
            <person name="Royaert S."/>
            <person name="Saski C."/>
            <person name="Jenkins J."/>
            <person name="Podicheti R."/>
            <person name="Zhao M."/>
            <person name="Scheffler B.E."/>
            <person name="Stack J.C."/>
            <person name="Feltus F.A."/>
            <person name="Mustiga G.M."/>
            <person name="Amores F."/>
            <person name="Phillips W."/>
            <person name="Marelli J.P."/>
            <person name="May G.D."/>
            <person name="Shapiro H."/>
            <person name="Ma J."/>
            <person name="Bustamante C.D."/>
            <person name="Schnell R.J."/>
            <person name="Main D."/>
            <person name="Gilbert D."/>
            <person name="Parida L."/>
            <person name="Kuhn D.N."/>
        </authorList>
    </citation>
    <scope>NUCLEOTIDE SEQUENCE [LARGE SCALE GENOMIC DNA]</scope>
    <source>
        <strain evidence="4">cv. Matina 1-6</strain>
    </source>
</reference>
<sequence length="370" mass="43310">MQVMPMPLSICQKIERLCRNFLWGSDESHRKIHLIKWEQLCRPKDEGGMGIRKLKLMNEAFLLKLLWQLRERQKVLWARILCKRYNINTTRRLESIQRSGASNLWTAVSRLWPVVASATRCVIGDGMSVNFSKDKWLGDRTLAKITCRVAHPALDKVVVKDFLSPNGHWDHDKLCHCLPQEVFTIASAYDYWRQSSSSTDVKPSGIWQGAWKWQGPQRVRTFLFQCLHGKLMTNRERLCRKLTTEALCPLCKMEYETTIHVLWDYMMTTSLWVRIIPQREQDKFFTSPLREWLVSLNTDGAYRKSSDEAAVGGVIHNEAGEWRIDFVAKLSKCSAYRAELWGMLFGLRLAWESRTNERYNWCTSTVRVTW</sequence>
<dbReference type="GO" id="GO:0004523">
    <property type="term" value="F:RNA-DNA hybrid ribonuclease activity"/>
    <property type="evidence" value="ECO:0007669"/>
    <property type="project" value="InterPro"/>
</dbReference>
<dbReference type="PANTHER" id="PTHR33116:SF75">
    <property type="entry name" value="RIBONUCLEASE H PROTEIN"/>
    <property type="match status" value="1"/>
</dbReference>
<dbReference type="InterPro" id="IPR044730">
    <property type="entry name" value="RNase_H-like_dom_plant"/>
</dbReference>
<dbReference type="OMA" id="WARILCK"/>
<dbReference type="CDD" id="cd06222">
    <property type="entry name" value="RNase_H_like"/>
    <property type="match status" value="1"/>
</dbReference>
<evidence type="ECO:0000313" key="3">
    <source>
        <dbReference type="EMBL" id="EOY20770.1"/>
    </source>
</evidence>
<dbReference type="eggNOG" id="KOG1075">
    <property type="taxonomic scope" value="Eukaryota"/>
</dbReference>
<gene>
    <name evidence="3" type="ORF">TCM_012107</name>
</gene>
<dbReference type="InterPro" id="IPR002156">
    <property type="entry name" value="RNaseH_domain"/>
</dbReference>
<organism evidence="3 4">
    <name type="scientific">Theobroma cacao</name>
    <name type="common">Cacao</name>
    <name type="synonym">Cocoa</name>
    <dbReference type="NCBI Taxonomy" id="3641"/>
    <lineage>
        <taxon>Eukaryota</taxon>
        <taxon>Viridiplantae</taxon>
        <taxon>Streptophyta</taxon>
        <taxon>Embryophyta</taxon>
        <taxon>Tracheophyta</taxon>
        <taxon>Spermatophyta</taxon>
        <taxon>Magnoliopsida</taxon>
        <taxon>eudicotyledons</taxon>
        <taxon>Gunneridae</taxon>
        <taxon>Pentapetalae</taxon>
        <taxon>rosids</taxon>
        <taxon>malvids</taxon>
        <taxon>Malvales</taxon>
        <taxon>Malvaceae</taxon>
        <taxon>Byttnerioideae</taxon>
        <taxon>Theobroma</taxon>
    </lineage>
</organism>
<dbReference type="PANTHER" id="PTHR33116">
    <property type="entry name" value="REVERSE TRANSCRIPTASE ZINC-BINDING DOMAIN-CONTAINING PROTEIN-RELATED-RELATED"/>
    <property type="match status" value="1"/>
</dbReference>
<accession>A0A061FTP4</accession>
<evidence type="ECO:0000259" key="2">
    <source>
        <dbReference type="Pfam" id="PF13966"/>
    </source>
</evidence>
<dbReference type="InterPro" id="IPR012337">
    <property type="entry name" value="RNaseH-like_sf"/>
</dbReference>
<dbReference type="Pfam" id="PF13966">
    <property type="entry name" value="zf-RVT"/>
    <property type="match status" value="1"/>
</dbReference>
<dbReference type="EMBL" id="CM001881">
    <property type="protein sequence ID" value="EOY20770.1"/>
    <property type="molecule type" value="Genomic_DNA"/>
</dbReference>
<dbReference type="InterPro" id="IPR026960">
    <property type="entry name" value="RVT-Znf"/>
</dbReference>
<dbReference type="AlphaFoldDB" id="A0A061FTP4"/>
<protein>
    <submittedName>
        <fullName evidence="3">Ribonuclease H protein</fullName>
    </submittedName>
</protein>
<name>A0A061FTP4_THECC</name>
<dbReference type="InParanoid" id="A0A061FTP4"/>
<dbReference type="Gene3D" id="3.30.420.10">
    <property type="entry name" value="Ribonuclease H-like superfamily/Ribonuclease H"/>
    <property type="match status" value="1"/>
</dbReference>
<dbReference type="Pfam" id="PF13456">
    <property type="entry name" value="RVT_3"/>
    <property type="match status" value="1"/>
</dbReference>
<feature type="domain" description="Reverse transcriptase zinc-binding" evidence="2">
    <location>
        <begin position="183"/>
        <end position="272"/>
    </location>
</feature>
<dbReference type="Proteomes" id="UP000026915">
    <property type="component" value="Chromosome 3"/>
</dbReference>
<feature type="domain" description="RNase H type-1" evidence="1">
    <location>
        <begin position="297"/>
        <end position="353"/>
    </location>
</feature>
<evidence type="ECO:0000313" key="4">
    <source>
        <dbReference type="Proteomes" id="UP000026915"/>
    </source>
</evidence>
<dbReference type="Gramene" id="EOY20770">
    <property type="protein sequence ID" value="EOY20770"/>
    <property type="gene ID" value="TCM_012107"/>
</dbReference>
<keyword evidence="4" id="KW-1185">Reference proteome</keyword>
<dbReference type="InterPro" id="IPR036397">
    <property type="entry name" value="RNaseH_sf"/>
</dbReference>
<evidence type="ECO:0000259" key="1">
    <source>
        <dbReference type="Pfam" id="PF13456"/>
    </source>
</evidence>
<dbReference type="SUPFAM" id="SSF53098">
    <property type="entry name" value="Ribonuclease H-like"/>
    <property type="match status" value="1"/>
</dbReference>
<dbReference type="HOGENOM" id="CLU_748880_0_0_1"/>
<proteinExistence type="predicted"/>